<dbReference type="RefSeq" id="WP_020634992.1">
    <property type="nucleotide sequence ID" value="NZ_KB913032.1"/>
</dbReference>
<dbReference type="Proteomes" id="UP000215563">
    <property type="component" value="Unassembled WGS sequence"/>
</dbReference>
<protein>
    <submittedName>
        <fullName evidence="2">Uncharacterized protein</fullName>
    </submittedName>
</protein>
<dbReference type="EMBL" id="NMQU01000013">
    <property type="protein sequence ID" value="OXM54463.1"/>
    <property type="molecule type" value="Genomic_DNA"/>
</dbReference>
<organism evidence="2 3">
    <name type="scientific">Amycolatopsis alba DSM 44262</name>
    <dbReference type="NCBI Taxonomy" id="1125972"/>
    <lineage>
        <taxon>Bacteria</taxon>
        <taxon>Bacillati</taxon>
        <taxon>Actinomycetota</taxon>
        <taxon>Actinomycetes</taxon>
        <taxon>Pseudonocardiales</taxon>
        <taxon>Pseudonocardiaceae</taxon>
        <taxon>Amycolatopsis</taxon>
    </lineage>
</organism>
<evidence type="ECO:0000313" key="2">
    <source>
        <dbReference type="EMBL" id="OXM54463.1"/>
    </source>
</evidence>
<proteinExistence type="predicted"/>
<accession>A0A229S6A0</accession>
<dbReference type="Pfam" id="PF19800">
    <property type="entry name" value="DUF6283"/>
    <property type="match status" value="1"/>
</dbReference>
<gene>
    <name evidence="2" type="ORF">CFP75_05185</name>
</gene>
<evidence type="ECO:0000313" key="3">
    <source>
        <dbReference type="Proteomes" id="UP000215563"/>
    </source>
</evidence>
<comment type="caution">
    <text evidence="2">The sequence shown here is derived from an EMBL/GenBank/DDBJ whole genome shotgun (WGS) entry which is preliminary data.</text>
</comment>
<dbReference type="OrthoDB" id="4351072at2"/>
<name>A0A229S6A0_AMYAL</name>
<keyword evidence="3" id="KW-1185">Reference proteome</keyword>
<dbReference type="InterPro" id="IPR046250">
    <property type="entry name" value="DUF6283"/>
</dbReference>
<sequence>MCGARYDRDTGQQPTAVFQCHLTDENSRPATLSSHGNTGTGLARICAGWAGCHDGDNLLSLRMGVLSGLITPETAYLTVTYSSPVPLWDSGVAAAVYGLTSILNPSDEARRVIDKLVRVYGKTGPQDSDGTSAISGVGVLSADEQAESAAHSATSGVRSRTATVIHGFLVDNVGFDAGDPMLEDAAEVADTGVLTSRASTSGQDAVAVIRSYIVARSGEDLGPLTTDQAEQLRDTLASAGLSRGPATVPGRVHDRLPVLGRGPVRRGARDVARRRRPGGAGLA</sequence>
<dbReference type="AlphaFoldDB" id="A0A229S6A0"/>
<feature type="region of interest" description="Disordered" evidence="1">
    <location>
        <begin position="256"/>
        <end position="283"/>
    </location>
</feature>
<evidence type="ECO:0000256" key="1">
    <source>
        <dbReference type="SAM" id="MobiDB-lite"/>
    </source>
</evidence>
<reference evidence="2 3" key="1">
    <citation type="submission" date="2017-07" db="EMBL/GenBank/DDBJ databases">
        <title>Amycolatopsis alba DSM 44262 Genome sequencing and assembly.</title>
        <authorList>
            <person name="Kaur N."/>
            <person name="Mayilraj S."/>
        </authorList>
    </citation>
    <scope>NUCLEOTIDE SEQUENCE [LARGE SCALE GENOMIC DNA]</scope>
    <source>
        <strain evidence="2 3">DSM 44262</strain>
    </source>
</reference>